<evidence type="ECO:0000256" key="2">
    <source>
        <dbReference type="ARBA" id="ARBA00023125"/>
    </source>
</evidence>
<reference evidence="5 6" key="1">
    <citation type="submission" date="2018-03" db="EMBL/GenBank/DDBJ databases">
        <title>Genomic Encyclopedia of Type Strains, Phase III (KMG-III): the genomes of soil and plant-associated and newly described type strains.</title>
        <authorList>
            <person name="Whitman W."/>
        </authorList>
    </citation>
    <scope>NUCLEOTIDE SEQUENCE [LARGE SCALE GENOMIC DNA]</scope>
    <source>
        <strain evidence="5 6">CGMCC 4.7125</strain>
    </source>
</reference>
<accession>A0A2T0LSF7</accession>
<protein>
    <submittedName>
        <fullName evidence="5">AraC-like DNA-binding protein</fullName>
    </submittedName>
</protein>
<feature type="domain" description="HTH araC/xylS-type" evidence="4">
    <location>
        <begin position="220"/>
        <end position="324"/>
    </location>
</feature>
<dbReference type="Gene3D" id="1.10.10.60">
    <property type="entry name" value="Homeodomain-like"/>
    <property type="match status" value="1"/>
</dbReference>
<evidence type="ECO:0000259" key="4">
    <source>
        <dbReference type="PROSITE" id="PS01124"/>
    </source>
</evidence>
<dbReference type="PANTHER" id="PTHR46796:SF12">
    <property type="entry name" value="HTH-TYPE DNA-BINDING TRANSCRIPTIONAL ACTIVATOR EUTR"/>
    <property type="match status" value="1"/>
</dbReference>
<dbReference type="Pfam" id="PF14525">
    <property type="entry name" value="AraC_binding_2"/>
    <property type="match status" value="1"/>
</dbReference>
<keyword evidence="3" id="KW-0804">Transcription</keyword>
<keyword evidence="2 5" id="KW-0238">DNA-binding</keyword>
<dbReference type="SMART" id="SM00342">
    <property type="entry name" value="HTH_ARAC"/>
    <property type="match status" value="1"/>
</dbReference>
<dbReference type="GO" id="GO:0043565">
    <property type="term" value="F:sequence-specific DNA binding"/>
    <property type="evidence" value="ECO:0007669"/>
    <property type="project" value="InterPro"/>
</dbReference>
<dbReference type="InterPro" id="IPR037923">
    <property type="entry name" value="HTH-like"/>
</dbReference>
<dbReference type="PANTHER" id="PTHR46796">
    <property type="entry name" value="HTH-TYPE TRANSCRIPTIONAL ACTIVATOR RHAS-RELATED"/>
    <property type="match status" value="1"/>
</dbReference>
<dbReference type="SUPFAM" id="SSF51215">
    <property type="entry name" value="Regulatory protein AraC"/>
    <property type="match status" value="1"/>
</dbReference>
<dbReference type="RefSeq" id="WP_106179950.1">
    <property type="nucleotide sequence ID" value="NZ_PVNH01000007.1"/>
</dbReference>
<dbReference type="OrthoDB" id="5464689at2"/>
<dbReference type="InterPro" id="IPR050204">
    <property type="entry name" value="AraC_XylS_family_regulators"/>
</dbReference>
<name>A0A2T0LSF7_9PSEU</name>
<gene>
    <name evidence="5" type="ORF">B0I33_107122</name>
</gene>
<proteinExistence type="predicted"/>
<dbReference type="PROSITE" id="PS01124">
    <property type="entry name" value="HTH_ARAC_FAMILY_2"/>
    <property type="match status" value="1"/>
</dbReference>
<evidence type="ECO:0000256" key="1">
    <source>
        <dbReference type="ARBA" id="ARBA00023015"/>
    </source>
</evidence>
<evidence type="ECO:0000313" key="6">
    <source>
        <dbReference type="Proteomes" id="UP000238362"/>
    </source>
</evidence>
<evidence type="ECO:0000313" key="5">
    <source>
        <dbReference type="EMBL" id="PRX46545.1"/>
    </source>
</evidence>
<dbReference type="InterPro" id="IPR018060">
    <property type="entry name" value="HTH_AraC"/>
</dbReference>
<dbReference type="EMBL" id="PVNH01000007">
    <property type="protein sequence ID" value="PRX46545.1"/>
    <property type="molecule type" value="Genomic_DNA"/>
</dbReference>
<keyword evidence="1" id="KW-0805">Transcription regulation</keyword>
<dbReference type="InterPro" id="IPR035418">
    <property type="entry name" value="AraC-bd_2"/>
</dbReference>
<organism evidence="5 6">
    <name type="scientific">Prauserella shujinwangii</name>
    <dbReference type="NCBI Taxonomy" id="1453103"/>
    <lineage>
        <taxon>Bacteria</taxon>
        <taxon>Bacillati</taxon>
        <taxon>Actinomycetota</taxon>
        <taxon>Actinomycetes</taxon>
        <taxon>Pseudonocardiales</taxon>
        <taxon>Pseudonocardiaceae</taxon>
        <taxon>Prauserella</taxon>
    </lineage>
</organism>
<dbReference type="GO" id="GO:0003700">
    <property type="term" value="F:DNA-binding transcription factor activity"/>
    <property type="evidence" value="ECO:0007669"/>
    <property type="project" value="InterPro"/>
</dbReference>
<dbReference type="Proteomes" id="UP000238362">
    <property type="component" value="Unassembled WGS sequence"/>
</dbReference>
<comment type="caution">
    <text evidence="5">The sequence shown here is derived from an EMBL/GenBank/DDBJ whole genome shotgun (WGS) entry which is preliminary data.</text>
</comment>
<keyword evidence="6" id="KW-1185">Reference proteome</keyword>
<evidence type="ECO:0000256" key="3">
    <source>
        <dbReference type="ARBA" id="ARBA00023163"/>
    </source>
</evidence>
<dbReference type="AlphaFoldDB" id="A0A2T0LSF7"/>
<sequence length="324" mass="35746">MNLPLDGFSYFRSDEPAETQRKLSWLFCTHLFELHGDTANVDARLNAVRLGRVLLLSARLGCEVRLCPGETRPFYVIVIPLAGRGVFFLNGERAEVNPGVGVVVSPDVSLDVFLSADFAAIALRIEEGAIEHAVADRLGFLPPVPVRFDPLMNLTAGPVVDWCDSVLDCVADLDDPASLLLASDDLLRRMDDSLVGTLLAAQPHNYSGFLGDRREPPASRRAVSFVLGLMHHDPRLSLADYARRVGVSVEALHEGFQRRFGIVASAFLRRVRLRRARAHLLLVAGEPAASAREVFLHWKLPYDPGALAEYRQLYGESPEDTLRG</sequence>